<feature type="compositionally biased region" description="Acidic residues" evidence="1">
    <location>
        <begin position="993"/>
        <end position="1006"/>
    </location>
</feature>
<evidence type="ECO:0000313" key="5">
    <source>
        <dbReference type="EMBL" id="CAJ1405718.1"/>
    </source>
</evidence>
<sequence>MNWIISFIVFLTPFAAGSFQASADRRASSAVNITVTSAGFNSGSFATFEVNGETLPLTSGRGLNVVVLEKTGVMQDFRVFDTYTSTSESAAFATFMNGLPDGTLVAIAVRSDASSALTTEAKHAVAACGGTQFGDLGFQDSWALVCLKGGSSLSEGFQLRDAGPVVTTALYAPEIAALQGASISLTVTSAGFKAGSFATFEVNGETLPLTTGRGLNVVVLEKTGVMQDFRVFDTYTSASESAAFATFMNGLADGTLVAIAVRSDASAALTTEAKDAVAACGGTQFGDLGFQDSWALVCLTGGPSVAEAYRQNDAGPAAVSYTSSATATTSLDAETTSAATSPATTTSAAGTGATTTTTTLAPCGLFLCPVGSVLDPELLSSPGSDADACCTANDESVDVGVQSAGYDDGNQAVFFAAGTSVFAARSRGITVVVLQADLRAKSYNTFDTLTEEGSDELEAFLNALEPSSDLILMGVRDEGSIKLSAGAKAAIKSCGGTMIDSLGFRDAYALIGRKNGTALAEAWQKRSSGFAVAVTRRPAIKADTSAVPICDAKVAAPPMRGTFPQNQLQLDAGCRYALWETPGALGCLQGRWVVHIGTSNTILWWIQFANFLHPGAIRPIRDDVSLGQFRLADLVIDQGVITYQKAEMPEDCLPKVKHDSEVCKAAKAALLSAPSYSPTAVRLTLIIEHYWPNTGSDLDLLQAASSGAWGGKMAVNAHVVTHYVYCMVMKDRSCTMAAYKQDVTQEENLGIFRAEMEPVADKLQAHCGPEAAFKDCTVATATVLAWQDPRYNDFQDVIRDVMASRGSRDLRLLDLALMGQSMPGEAIRGHGSPVNFLWAVQILLNGMCPLDLAASGNFAKFEGPTCHATDVANDPNFDNCPEYRDQACGPDKTHHWCMDWECAADVPCKMVATGGSIVQANLTGACFRNLSVSFEEQTASSDACFRVWCLEAAEVPITLVALLPALFLLAWMWQWPQRLRRCCKAKQEPKEEPVEEVLEQPVEEEASDSKFASVTEATLNKSATAPVDVSPRSKPDMDRAVTVHLGGGVMDEVVPDEQAADAGEIHAVMAEPSAAKPAPKTPPKAGDKFPLGLARFIAAVHVVLFHLYAEGVTPDVYLFGWGFTWVPWFFMLSGFVLGNGHECRPNKDGILQYTERRLVTVYPLYASTLLPALVIAKGLGVQKKAVVLAAQTWLLQAWNPEWPEHALGAHCWFLSAMLMHFLLFKPLTWCFDRLALRGAVLTVCAVFALPWLAVIIPEALQARLWYADHHWGETDSTIDLVVIFVKFNPICYVHIFALGMLMAKIRKLVDGNVGGLWCRVVLESLLPASIVGLLLVFMVKDLRPWGYQITTQVGLLLPLQATVILGLAGLPSLPLPYLAQKASHLDFLEPYAFSYYLFQGLAYSLWPRGGYLGGSTVLFLLFLFGISVISVHMIQKPAQSLWTKYPNSRRGVPVLLTLLLVGLNYIPAAGPGAFTGLEAEVRHDAEMVDVRLPLTDPADDLGGVLINPSLFIHEGEVKIAVRRHHLESWEHIGEHNGSVVHVIEQIWHSRILLGSVSFDAGRWAEWPKTGVAPFAASEVSAWTGLRSPSGQAWRQLCVRETFLPENNTLLRKVTTGPEDPKLLYSDGLAVLFNSIPPRGRDGCAPAETVSQMYLAHLGAGASPAVETTGQRLGCGFRDQDEKNWIPFAYQGKLHLIYTPGPHKVVAVDSEGCRDLYETAFEPLKRLQERHPELKARGSGQAVLVNGTHTPNLPYPHYLALLHLAKPSTGEYKHFAYRFSAEPPFAMLQISSELPLQTAAPARGGAVFAFGSGLLLQDETVVISYGAGDLEPRALVMNLQRLDDMFGC</sequence>
<dbReference type="PANTHER" id="PTHR46396:SF2">
    <property type="entry name" value="ILEI_PANDER DOMAIN-CONTAINING PROTEIN"/>
    <property type="match status" value="1"/>
</dbReference>
<keyword evidence="3" id="KW-0732">Signal</keyword>
<feature type="transmembrane region" description="Helical" evidence="2">
    <location>
        <begin position="955"/>
        <end position="973"/>
    </location>
</feature>
<accession>A0AA36JIN5</accession>
<feature type="domain" description="ILEI/PANDER" evidence="4">
    <location>
        <begin position="213"/>
        <end position="301"/>
    </location>
</feature>
<reference evidence="5" key="1">
    <citation type="submission" date="2023-08" db="EMBL/GenBank/DDBJ databases">
        <authorList>
            <person name="Chen Y."/>
            <person name="Shah S."/>
            <person name="Dougan E. K."/>
            <person name="Thang M."/>
            <person name="Chan C."/>
        </authorList>
    </citation>
    <scope>NUCLEOTIDE SEQUENCE</scope>
</reference>
<evidence type="ECO:0000256" key="2">
    <source>
        <dbReference type="SAM" id="Phobius"/>
    </source>
</evidence>
<protein>
    <recommendedName>
        <fullName evidence="4">ILEI/PANDER domain-containing protein</fullName>
    </recommendedName>
</protein>
<keyword evidence="2" id="KW-1133">Transmembrane helix</keyword>
<feature type="chain" id="PRO_5041425373" description="ILEI/PANDER domain-containing protein" evidence="3">
    <location>
        <begin position="18"/>
        <end position="1847"/>
    </location>
</feature>
<gene>
    <name evidence="5" type="ORF">EVOR1521_LOCUS27862</name>
</gene>
<proteinExistence type="predicted"/>
<feature type="transmembrane region" description="Helical" evidence="2">
    <location>
        <begin position="1089"/>
        <end position="1109"/>
    </location>
</feature>
<comment type="caution">
    <text evidence="5">The sequence shown here is derived from an EMBL/GenBank/DDBJ whole genome shotgun (WGS) entry which is preliminary data.</text>
</comment>
<dbReference type="PROSITE" id="PS52031">
    <property type="entry name" value="GG_LECTIN"/>
    <property type="match status" value="3"/>
</dbReference>
<dbReference type="GO" id="GO:0016266">
    <property type="term" value="P:protein O-linked glycosylation via N-acetyl-galactosamine"/>
    <property type="evidence" value="ECO:0007669"/>
    <property type="project" value="TreeGrafter"/>
</dbReference>
<keyword evidence="2" id="KW-0812">Transmembrane</keyword>
<dbReference type="GO" id="GO:0047223">
    <property type="term" value="F:beta-1,3-galactosyl-O-glycosyl-glycoprotein beta-1,3-N-acetylglucosaminyltransferase activity"/>
    <property type="evidence" value="ECO:0007669"/>
    <property type="project" value="TreeGrafter"/>
</dbReference>
<evidence type="ECO:0000256" key="1">
    <source>
        <dbReference type="SAM" id="MobiDB-lite"/>
    </source>
</evidence>
<feature type="transmembrane region" description="Helical" evidence="2">
    <location>
        <begin position="1205"/>
        <end position="1224"/>
    </location>
</feature>
<dbReference type="EMBL" id="CAUJNA010003598">
    <property type="protein sequence ID" value="CAJ1405718.1"/>
    <property type="molecule type" value="Genomic_DNA"/>
</dbReference>
<feature type="transmembrane region" description="Helical" evidence="2">
    <location>
        <begin position="1280"/>
        <end position="1303"/>
    </location>
</feature>
<dbReference type="PANTHER" id="PTHR46396">
    <property type="entry name" value="PROTEIN O-LINKED-MANNOSE BETA-1,2-N-ACETYLGLUCOSAMINYLTRANSFERASE 1"/>
    <property type="match status" value="1"/>
</dbReference>
<dbReference type="Proteomes" id="UP001178507">
    <property type="component" value="Unassembled WGS sequence"/>
</dbReference>
<name>A0AA36JIN5_9DINO</name>
<evidence type="ECO:0000313" key="6">
    <source>
        <dbReference type="Proteomes" id="UP001178507"/>
    </source>
</evidence>
<dbReference type="Pfam" id="PF15711">
    <property type="entry name" value="ILEI"/>
    <property type="match status" value="3"/>
</dbReference>
<dbReference type="InterPro" id="IPR052463">
    <property type="entry name" value="O-linked_mannose_GnT"/>
</dbReference>
<evidence type="ECO:0000259" key="4">
    <source>
        <dbReference type="Pfam" id="PF15711"/>
    </source>
</evidence>
<feature type="domain" description="ILEI/PANDER" evidence="4">
    <location>
        <begin position="427"/>
        <end position="515"/>
    </location>
</feature>
<feature type="region of interest" description="Disordered" evidence="1">
    <location>
        <begin position="990"/>
        <end position="1011"/>
    </location>
</feature>
<feature type="transmembrane region" description="Helical" evidence="2">
    <location>
        <begin position="1454"/>
        <end position="1474"/>
    </location>
</feature>
<feature type="transmembrane region" description="Helical" evidence="2">
    <location>
        <begin position="1158"/>
        <end position="1176"/>
    </location>
</feature>
<organism evidence="5 6">
    <name type="scientific">Effrenium voratum</name>
    <dbReference type="NCBI Taxonomy" id="2562239"/>
    <lineage>
        <taxon>Eukaryota</taxon>
        <taxon>Sar</taxon>
        <taxon>Alveolata</taxon>
        <taxon>Dinophyceae</taxon>
        <taxon>Suessiales</taxon>
        <taxon>Symbiodiniaceae</taxon>
        <taxon>Effrenium</taxon>
    </lineage>
</organism>
<dbReference type="GO" id="GO:0000139">
    <property type="term" value="C:Golgi membrane"/>
    <property type="evidence" value="ECO:0007669"/>
    <property type="project" value="TreeGrafter"/>
</dbReference>
<keyword evidence="6" id="KW-1185">Reference proteome</keyword>
<evidence type="ECO:0000256" key="3">
    <source>
        <dbReference type="SAM" id="SignalP"/>
    </source>
</evidence>
<feature type="transmembrane region" description="Helical" evidence="2">
    <location>
        <begin position="1315"/>
        <end position="1339"/>
    </location>
</feature>
<feature type="signal peptide" evidence="3">
    <location>
        <begin position="1"/>
        <end position="17"/>
    </location>
</feature>
<dbReference type="InterPro" id="IPR039477">
    <property type="entry name" value="ILEI/PANDER_dom"/>
</dbReference>
<feature type="transmembrane region" description="Helical" evidence="2">
    <location>
        <begin position="1412"/>
        <end position="1434"/>
    </location>
</feature>
<feature type="transmembrane region" description="Helical" evidence="2">
    <location>
        <begin position="1115"/>
        <end position="1137"/>
    </location>
</feature>
<feature type="domain" description="ILEI/PANDER" evidence="4">
    <location>
        <begin position="61"/>
        <end position="150"/>
    </location>
</feature>
<feature type="transmembrane region" description="Helical" evidence="2">
    <location>
        <begin position="1236"/>
        <end position="1260"/>
    </location>
</feature>
<keyword evidence="2" id="KW-0472">Membrane</keyword>
<feature type="region of interest" description="Disordered" evidence="1">
    <location>
        <begin position="332"/>
        <end position="352"/>
    </location>
</feature>